<dbReference type="InterPro" id="IPR003795">
    <property type="entry name" value="DUF192"/>
</dbReference>
<organism evidence="1">
    <name type="scientific">freshwater metagenome</name>
    <dbReference type="NCBI Taxonomy" id="449393"/>
    <lineage>
        <taxon>unclassified sequences</taxon>
        <taxon>metagenomes</taxon>
        <taxon>ecological metagenomes</taxon>
    </lineage>
</organism>
<proteinExistence type="predicted"/>
<protein>
    <submittedName>
        <fullName evidence="1">Unannotated protein</fullName>
    </submittedName>
</protein>
<sequence length="122" mass="13589">MTAHTGRSIEPVWLVSQGRVVASAGRATSRTDRRRGLIGMAVIPEPLLLDPCSWVHTMGMKTAIDVAYVDPEGIVLRIDTMKPWRVGPLTRKAQFVIEASTGSFERWNVRVGDTIEVRHVDH</sequence>
<dbReference type="EMBL" id="CAEZTQ010000106">
    <property type="protein sequence ID" value="CAB4574280.1"/>
    <property type="molecule type" value="Genomic_DNA"/>
</dbReference>
<reference evidence="1" key="1">
    <citation type="submission" date="2020-05" db="EMBL/GenBank/DDBJ databases">
        <authorList>
            <person name="Chiriac C."/>
            <person name="Salcher M."/>
            <person name="Ghai R."/>
            <person name="Kavagutti S V."/>
        </authorList>
    </citation>
    <scope>NUCLEOTIDE SEQUENCE</scope>
</reference>
<gene>
    <name evidence="1" type="ORF">UFOPK1704_00620</name>
</gene>
<dbReference type="InterPro" id="IPR038695">
    <property type="entry name" value="Saro_0823-like_sf"/>
</dbReference>
<dbReference type="Gene3D" id="2.60.120.1140">
    <property type="entry name" value="Protein of unknown function DUF192"/>
    <property type="match status" value="1"/>
</dbReference>
<evidence type="ECO:0000313" key="1">
    <source>
        <dbReference type="EMBL" id="CAB4574280.1"/>
    </source>
</evidence>
<accession>A0A6J6ECR4</accession>
<dbReference type="AlphaFoldDB" id="A0A6J6ECR4"/>
<name>A0A6J6ECR4_9ZZZZ</name>
<dbReference type="Pfam" id="PF02643">
    <property type="entry name" value="DUF192"/>
    <property type="match status" value="1"/>
</dbReference>